<reference evidence="2" key="1">
    <citation type="submission" date="2020-05" db="EMBL/GenBank/DDBJ databases">
        <authorList>
            <person name="Rincon C."/>
            <person name="Sanders R I."/>
            <person name="Robbins C."/>
            <person name="Chaturvedi A."/>
        </authorList>
    </citation>
    <scope>NUCLEOTIDE SEQUENCE</scope>
    <source>
        <strain evidence="2">CHB12</strain>
    </source>
</reference>
<organism evidence="2 3">
    <name type="scientific">Rhizophagus irregularis</name>
    <dbReference type="NCBI Taxonomy" id="588596"/>
    <lineage>
        <taxon>Eukaryota</taxon>
        <taxon>Fungi</taxon>
        <taxon>Fungi incertae sedis</taxon>
        <taxon>Mucoromycota</taxon>
        <taxon>Glomeromycotina</taxon>
        <taxon>Glomeromycetes</taxon>
        <taxon>Glomerales</taxon>
        <taxon>Glomeraceae</taxon>
        <taxon>Rhizophagus</taxon>
    </lineage>
</organism>
<name>A0A916EG57_9GLOM</name>
<gene>
    <name evidence="2" type="ORF">CHRIB12_LOCUS19154</name>
</gene>
<dbReference type="AlphaFoldDB" id="A0A916EG57"/>
<dbReference type="Pfam" id="PF03184">
    <property type="entry name" value="DDE_1"/>
    <property type="match status" value="1"/>
</dbReference>
<dbReference type="GO" id="GO:0003676">
    <property type="term" value="F:nucleic acid binding"/>
    <property type="evidence" value="ECO:0007669"/>
    <property type="project" value="InterPro"/>
</dbReference>
<dbReference type="EMBL" id="CAGKOT010000053">
    <property type="protein sequence ID" value="CAB5385171.1"/>
    <property type="molecule type" value="Genomic_DNA"/>
</dbReference>
<protein>
    <recommendedName>
        <fullName evidence="1">DDE-1 domain-containing protein</fullName>
    </recommendedName>
</protein>
<sequence length="221" mass="25860">MLTTLFQEWLQEFNYQVGIKHNKQRILLLLDNCKSYKIDTLVLENVEVYFLLPNTTLKLQPMDSGIIISFKKHYRYHHIKNCWNHIKILSNTDDERMIDDEDDELMLDDKLILDDELNKAIKTFRLPNMMEVKEFLTISEENIVYKIPDDISKFADMFKNGPTNHPDEIDDSAKIEIICVNKALQGLKIVNSFLLQQENASEQITQVKIEAIGCISGTRYM</sequence>
<feature type="domain" description="DDE-1" evidence="1">
    <location>
        <begin position="3"/>
        <end position="91"/>
    </location>
</feature>
<comment type="caution">
    <text evidence="2">The sequence shown here is derived from an EMBL/GenBank/DDBJ whole genome shotgun (WGS) entry which is preliminary data.</text>
</comment>
<proteinExistence type="predicted"/>
<dbReference type="InterPro" id="IPR004875">
    <property type="entry name" value="DDE_SF_endonuclease_dom"/>
</dbReference>
<accession>A0A916EG57</accession>
<evidence type="ECO:0000259" key="1">
    <source>
        <dbReference type="Pfam" id="PF03184"/>
    </source>
</evidence>
<evidence type="ECO:0000313" key="3">
    <source>
        <dbReference type="Proteomes" id="UP000684084"/>
    </source>
</evidence>
<evidence type="ECO:0000313" key="2">
    <source>
        <dbReference type="EMBL" id="CAB5385171.1"/>
    </source>
</evidence>
<dbReference type="Proteomes" id="UP000684084">
    <property type="component" value="Unassembled WGS sequence"/>
</dbReference>
<dbReference type="OrthoDB" id="2366420at2759"/>